<keyword evidence="7 11" id="KW-0418">Kinase</keyword>
<dbReference type="PROSITE" id="PS50109">
    <property type="entry name" value="HIS_KIN"/>
    <property type="match status" value="1"/>
</dbReference>
<keyword evidence="6" id="KW-0547">Nucleotide-binding</keyword>
<reference evidence="11 12" key="1">
    <citation type="journal article" date="2009" name="Stand. Genomic Sci.">
        <title>Complete genome sequence of Thermanaerovibrio acidaminovorans type strain (Su883).</title>
        <authorList>
            <person name="Chovatia M."/>
            <person name="Sikorski J."/>
            <person name="Schroder M."/>
            <person name="Lapidus A."/>
            <person name="Nolan M."/>
            <person name="Tice H."/>
            <person name="Glavina Del Rio T."/>
            <person name="Copeland A."/>
            <person name="Cheng J.F."/>
            <person name="Lucas S."/>
            <person name="Chen F."/>
            <person name="Bruce D."/>
            <person name="Goodwin L."/>
            <person name="Pitluck S."/>
            <person name="Ivanova N."/>
            <person name="Mavromatis K."/>
            <person name="Ovchinnikova G."/>
            <person name="Pati A."/>
            <person name="Chen A."/>
            <person name="Palaniappan K."/>
            <person name="Land M."/>
            <person name="Hauser L."/>
            <person name="Chang Y.J."/>
            <person name="Jeffries C.D."/>
            <person name="Chain P."/>
            <person name="Saunders E."/>
            <person name="Detter J.C."/>
            <person name="Brettin T."/>
            <person name="Rohde M."/>
            <person name="Goker M."/>
            <person name="Spring S."/>
            <person name="Bristow J."/>
            <person name="Markowitz V."/>
            <person name="Hugenholtz P."/>
            <person name="Kyrpides N.C."/>
            <person name="Klenk H.P."/>
            <person name="Eisen J.A."/>
        </authorList>
    </citation>
    <scope>NUCLEOTIDE SEQUENCE [LARGE SCALE GENOMIC DNA]</scope>
    <source>
        <strain evidence="12">ATCC 49978 / DSM 6589 / Su883</strain>
    </source>
</reference>
<keyword evidence="9" id="KW-0812">Transmembrane</keyword>
<keyword evidence="5" id="KW-0808">Transferase</keyword>
<dbReference type="InterPro" id="IPR005467">
    <property type="entry name" value="His_kinase_dom"/>
</dbReference>
<dbReference type="KEGG" id="tai:Taci_0139"/>
<dbReference type="InterPro" id="IPR050980">
    <property type="entry name" value="2C_sensor_his_kinase"/>
</dbReference>
<comment type="catalytic activity">
    <reaction evidence="1">
        <text>ATP + protein L-histidine = ADP + protein N-phospho-L-histidine.</text>
        <dbReference type="EC" id="2.7.13.3"/>
    </reaction>
</comment>
<dbReference type="EnsemblBacteria" id="ACZ18379">
    <property type="protein sequence ID" value="ACZ18379"/>
    <property type="gene ID" value="Taci_0139"/>
</dbReference>
<dbReference type="HOGENOM" id="CLU_047534_0_0_0"/>
<dbReference type="Pfam" id="PF00512">
    <property type="entry name" value="HisKA"/>
    <property type="match status" value="1"/>
</dbReference>
<dbReference type="SUPFAM" id="SSF47384">
    <property type="entry name" value="Homodimeric domain of signal transducing histidine kinase"/>
    <property type="match status" value="1"/>
</dbReference>
<feature type="transmembrane region" description="Helical" evidence="9">
    <location>
        <begin position="87"/>
        <end position="107"/>
    </location>
</feature>
<name>D1B7X6_THEAS</name>
<evidence type="ECO:0000256" key="1">
    <source>
        <dbReference type="ARBA" id="ARBA00000085"/>
    </source>
</evidence>
<dbReference type="InterPro" id="IPR003661">
    <property type="entry name" value="HisK_dim/P_dom"/>
</dbReference>
<organism evidence="11 12">
    <name type="scientific">Thermanaerovibrio acidaminovorans (strain ATCC 49978 / DSM 6589 / Su883)</name>
    <name type="common">Selenomonas acidaminovorans</name>
    <dbReference type="NCBI Taxonomy" id="525903"/>
    <lineage>
        <taxon>Bacteria</taxon>
        <taxon>Thermotogati</taxon>
        <taxon>Synergistota</taxon>
        <taxon>Synergistia</taxon>
        <taxon>Synergistales</taxon>
        <taxon>Synergistaceae</taxon>
        <taxon>Thermanaerovibrio</taxon>
    </lineage>
</organism>
<dbReference type="InterPro" id="IPR003594">
    <property type="entry name" value="HATPase_dom"/>
</dbReference>
<proteinExistence type="predicted"/>
<dbReference type="eggNOG" id="COG4191">
    <property type="taxonomic scope" value="Bacteria"/>
</dbReference>
<accession>D1B7X6</accession>
<evidence type="ECO:0000256" key="7">
    <source>
        <dbReference type="ARBA" id="ARBA00022777"/>
    </source>
</evidence>
<keyword evidence="4" id="KW-1003">Cell membrane</keyword>
<dbReference type="STRING" id="525903.Taci_0139"/>
<feature type="transmembrane region" description="Helical" evidence="9">
    <location>
        <begin position="113"/>
        <end position="132"/>
    </location>
</feature>
<dbReference type="Gene3D" id="1.10.287.130">
    <property type="match status" value="1"/>
</dbReference>
<dbReference type="EMBL" id="CP001818">
    <property type="protein sequence ID" value="ACZ18379.1"/>
    <property type="molecule type" value="Genomic_DNA"/>
</dbReference>
<evidence type="ECO:0000256" key="5">
    <source>
        <dbReference type="ARBA" id="ARBA00022679"/>
    </source>
</evidence>
<dbReference type="InterPro" id="IPR036890">
    <property type="entry name" value="HATPase_C_sf"/>
</dbReference>
<evidence type="ECO:0000256" key="9">
    <source>
        <dbReference type="SAM" id="Phobius"/>
    </source>
</evidence>
<feature type="transmembrane region" description="Helical" evidence="9">
    <location>
        <begin position="55"/>
        <end position="75"/>
    </location>
</feature>
<dbReference type="Gene3D" id="3.30.565.10">
    <property type="entry name" value="Histidine kinase-like ATPase, C-terminal domain"/>
    <property type="match status" value="1"/>
</dbReference>
<comment type="subcellular location">
    <subcellularLocation>
        <location evidence="2">Cell membrane</location>
        <topology evidence="2">Multi-pass membrane protein</topology>
    </subcellularLocation>
</comment>
<keyword evidence="12" id="KW-1185">Reference proteome</keyword>
<dbReference type="PANTHER" id="PTHR44936">
    <property type="entry name" value="SENSOR PROTEIN CREC"/>
    <property type="match status" value="1"/>
</dbReference>
<dbReference type="OrthoDB" id="84942at2"/>
<dbReference type="GO" id="GO:0005524">
    <property type="term" value="F:ATP binding"/>
    <property type="evidence" value="ECO:0007669"/>
    <property type="project" value="UniProtKB-KW"/>
</dbReference>
<dbReference type="RefSeq" id="WP_012868895.1">
    <property type="nucleotide sequence ID" value="NC_013522.1"/>
</dbReference>
<dbReference type="SMART" id="SM00388">
    <property type="entry name" value="HisKA"/>
    <property type="match status" value="1"/>
</dbReference>
<keyword evidence="9" id="KW-1133">Transmembrane helix</keyword>
<dbReference type="SUPFAM" id="SSF55874">
    <property type="entry name" value="ATPase domain of HSP90 chaperone/DNA topoisomerase II/histidine kinase"/>
    <property type="match status" value="1"/>
</dbReference>
<gene>
    <name evidence="11" type="ordered locus">Taci_0139</name>
</gene>
<dbReference type="GO" id="GO:0005886">
    <property type="term" value="C:plasma membrane"/>
    <property type="evidence" value="ECO:0007669"/>
    <property type="project" value="UniProtKB-SubCell"/>
</dbReference>
<dbReference type="GO" id="GO:0000155">
    <property type="term" value="F:phosphorelay sensor kinase activity"/>
    <property type="evidence" value="ECO:0007669"/>
    <property type="project" value="InterPro"/>
</dbReference>
<evidence type="ECO:0000256" key="8">
    <source>
        <dbReference type="ARBA" id="ARBA00022840"/>
    </source>
</evidence>
<protein>
    <recommendedName>
        <fullName evidence="3">histidine kinase</fullName>
        <ecNumber evidence="3">2.7.13.3</ecNumber>
    </recommendedName>
</protein>
<evidence type="ECO:0000256" key="2">
    <source>
        <dbReference type="ARBA" id="ARBA00004651"/>
    </source>
</evidence>
<dbReference type="CDD" id="cd00075">
    <property type="entry name" value="HATPase"/>
    <property type="match status" value="1"/>
</dbReference>
<dbReference type="Pfam" id="PF02518">
    <property type="entry name" value="HATPase_c"/>
    <property type="match status" value="1"/>
</dbReference>
<dbReference type="Proteomes" id="UP000002030">
    <property type="component" value="Chromosome"/>
</dbReference>
<sequence length="444" mass="48088">MADIPIRIRRPISLWVGMGLILFWALSLRMGASWILEALDRASRGLSVGDLALGALRLVAINSGRALMLYGGWFALGLSLKGGIRSLWGFVVILLGVPLSYGVSWGLMGGPGLHFGTSALASLVAVLVLRWLTQGLKGWLDRLIVMALLVLAIQWLDICPSLTPYGFGGGELSMGLKAMASVMGEGVLFDWIGFLGFALSLVGAVGSASITMGKVLQERQFRLIRSQERRMAQLREEGRRARVFRELQGLVHDLRRPLTVIMGLGDVLMAERPGDERLVRMMASAEGMDRMIREILSGDAAGEVRLRDLYDLVLSQVSPMPYRGRIFEAGDEAVGGLVIRANLMRLARALTNLLDNAANAYDGPVEFGGRRVDRGVELFVLDRGPGFGVQGQEVRFGTGLTFVEQVARDHGGSFQVRTPEGGGCEAVIFLPLVEVDGDAADRGP</sequence>
<feature type="domain" description="Histidine kinase" evidence="10">
    <location>
        <begin position="249"/>
        <end position="434"/>
    </location>
</feature>
<dbReference type="EC" id="2.7.13.3" evidence="3"/>
<evidence type="ECO:0000256" key="4">
    <source>
        <dbReference type="ARBA" id="ARBA00022475"/>
    </source>
</evidence>
<evidence type="ECO:0000313" key="12">
    <source>
        <dbReference type="Proteomes" id="UP000002030"/>
    </source>
</evidence>
<feature type="transmembrane region" description="Helical" evidence="9">
    <location>
        <begin position="139"/>
        <end position="156"/>
    </location>
</feature>
<dbReference type="InterPro" id="IPR036097">
    <property type="entry name" value="HisK_dim/P_sf"/>
</dbReference>
<dbReference type="CDD" id="cd00082">
    <property type="entry name" value="HisKA"/>
    <property type="match status" value="1"/>
</dbReference>
<feature type="transmembrane region" description="Helical" evidence="9">
    <location>
        <begin position="191"/>
        <end position="216"/>
    </location>
</feature>
<evidence type="ECO:0000256" key="3">
    <source>
        <dbReference type="ARBA" id="ARBA00012438"/>
    </source>
</evidence>
<keyword evidence="9" id="KW-0472">Membrane</keyword>
<dbReference type="AlphaFoldDB" id="D1B7X6"/>
<feature type="transmembrane region" description="Helical" evidence="9">
    <location>
        <begin position="12"/>
        <end position="35"/>
    </location>
</feature>
<evidence type="ECO:0000259" key="10">
    <source>
        <dbReference type="PROSITE" id="PS50109"/>
    </source>
</evidence>
<keyword evidence="8" id="KW-0067">ATP-binding</keyword>
<evidence type="ECO:0000256" key="6">
    <source>
        <dbReference type="ARBA" id="ARBA00022741"/>
    </source>
</evidence>
<evidence type="ECO:0000313" key="11">
    <source>
        <dbReference type="EMBL" id="ACZ18379.1"/>
    </source>
</evidence>
<dbReference type="PANTHER" id="PTHR44936:SF10">
    <property type="entry name" value="SENSOR PROTEIN RSTB"/>
    <property type="match status" value="1"/>
</dbReference>
<dbReference type="SMART" id="SM00387">
    <property type="entry name" value="HATPase_c"/>
    <property type="match status" value="1"/>
</dbReference>